<feature type="transmembrane region" description="Helical" evidence="1">
    <location>
        <begin position="425"/>
        <end position="444"/>
    </location>
</feature>
<evidence type="ECO:0008006" key="4">
    <source>
        <dbReference type="Google" id="ProtNLM"/>
    </source>
</evidence>
<gene>
    <name evidence="2" type="ORF">P5G65_16615</name>
</gene>
<proteinExistence type="predicted"/>
<keyword evidence="1" id="KW-0812">Transmembrane</keyword>
<feature type="transmembrane region" description="Helical" evidence="1">
    <location>
        <begin position="46"/>
        <end position="64"/>
    </location>
</feature>
<protein>
    <recommendedName>
        <fullName evidence="4">Permease</fullName>
    </recommendedName>
</protein>
<keyword evidence="1" id="KW-0472">Membrane</keyword>
<feature type="transmembrane region" description="Helical" evidence="1">
    <location>
        <begin position="235"/>
        <end position="254"/>
    </location>
</feature>
<evidence type="ECO:0000256" key="1">
    <source>
        <dbReference type="SAM" id="Phobius"/>
    </source>
</evidence>
<evidence type="ECO:0000313" key="3">
    <source>
        <dbReference type="Proteomes" id="UP001355653"/>
    </source>
</evidence>
<keyword evidence="1" id="KW-1133">Transmembrane helix</keyword>
<comment type="caution">
    <text evidence="2">The sequence shown here is derived from an EMBL/GenBank/DDBJ whole genome shotgun (WGS) entry which is preliminary data.</text>
</comment>
<accession>A0ABU6DCP1</accession>
<reference evidence="2 3" key="1">
    <citation type="submission" date="2023-03" db="EMBL/GenBank/DDBJ databases">
        <title>Bacillus Genome Sequencing.</title>
        <authorList>
            <person name="Dunlap C."/>
        </authorList>
    </citation>
    <scope>NUCLEOTIDE SEQUENCE [LARGE SCALE GENOMIC DNA]</scope>
    <source>
        <strain evidence="2 3">NRS-1351</strain>
    </source>
</reference>
<feature type="transmembrane region" description="Helical" evidence="1">
    <location>
        <begin position="119"/>
        <end position="139"/>
    </location>
</feature>
<dbReference type="RefSeq" id="WP_127452554.1">
    <property type="nucleotide sequence ID" value="NZ_JAROBY010000026.1"/>
</dbReference>
<dbReference type="Proteomes" id="UP001355653">
    <property type="component" value="Unassembled WGS sequence"/>
</dbReference>
<dbReference type="EMBL" id="JAROBY010000026">
    <property type="protein sequence ID" value="MEB4795525.1"/>
    <property type="molecule type" value="Genomic_DNA"/>
</dbReference>
<evidence type="ECO:0000313" key="2">
    <source>
        <dbReference type="EMBL" id="MEB4795525.1"/>
    </source>
</evidence>
<sequence length="445" mass="49568">MRSNFILGMCLLFLIQYFVHFQSFQYILAIMATIAFLGSVTLAKKVPRFFSVFMFAAGLALNYTKGQGIGAAAEGITANLSLLTLLVLVPLLSIPLKMGGFFESILLYLKRYQNHPRKMFMGISTVLFFLGPLLNIGAIRILDELIKGLRLKPTFLSKAYLIGFSTTILWSPYYAAVGVTLLYLHVSVKDYMSYGFGIAVLFLLIGNFMFGIWAKKQNFDVEGDYREVITPDHRKRIKILAYMILSIMVVTIATESITHWSMLVIVSLLSILFPGIWGLFSKQWGSLKHHLVDYRDKAVPIMNNEIIMYISAGFFSQSLKGTVFGQGINVFMTHLAQKSFLLFALFILITMVCVTFVGIHQLVVVSVLATQMDPAMLGTSKEIIAMVIMMAWSASSVLSPVNPINLLVSTLVKKSSIGVGLKDNGAYLLIVCMLGIMILDLLNYL</sequence>
<feature type="transmembrane region" description="Helical" evidence="1">
    <location>
        <begin position="191"/>
        <end position="214"/>
    </location>
</feature>
<feature type="transmembrane region" description="Helical" evidence="1">
    <location>
        <begin position="260"/>
        <end position="280"/>
    </location>
</feature>
<feature type="transmembrane region" description="Helical" evidence="1">
    <location>
        <begin position="340"/>
        <end position="363"/>
    </location>
</feature>
<name>A0ABU6DCP1_9BACL</name>
<organism evidence="2 3">
    <name type="scientific">Paenibacillus chondroitinus</name>
    <dbReference type="NCBI Taxonomy" id="59842"/>
    <lineage>
        <taxon>Bacteria</taxon>
        <taxon>Bacillati</taxon>
        <taxon>Bacillota</taxon>
        <taxon>Bacilli</taxon>
        <taxon>Bacillales</taxon>
        <taxon>Paenibacillaceae</taxon>
        <taxon>Paenibacillus</taxon>
    </lineage>
</organism>
<feature type="transmembrane region" description="Helical" evidence="1">
    <location>
        <begin position="76"/>
        <end position="99"/>
    </location>
</feature>
<keyword evidence="3" id="KW-1185">Reference proteome</keyword>
<feature type="transmembrane region" description="Helical" evidence="1">
    <location>
        <begin position="160"/>
        <end position="185"/>
    </location>
</feature>
<feature type="transmembrane region" description="Helical" evidence="1">
    <location>
        <begin position="12"/>
        <end position="40"/>
    </location>
</feature>
<feature type="transmembrane region" description="Helical" evidence="1">
    <location>
        <begin position="383"/>
        <end position="404"/>
    </location>
</feature>